<reference evidence="5 6" key="1">
    <citation type="submission" date="2014-04" db="EMBL/GenBank/DDBJ databases">
        <authorList>
            <consortium name="DOE Joint Genome Institute"/>
            <person name="Kuo A."/>
            <person name="Tarkka M."/>
            <person name="Buscot F."/>
            <person name="Kohler A."/>
            <person name="Nagy L.G."/>
            <person name="Floudas D."/>
            <person name="Copeland A."/>
            <person name="Barry K.W."/>
            <person name="Cichocki N."/>
            <person name="Veneault-Fourrey C."/>
            <person name="LaButti K."/>
            <person name="Lindquist E.A."/>
            <person name="Lipzen A."/>
            <person name="Lundell T."/>
            <person name="Morin E."/>
            <person name="Murat C."/>
            <person name="Sun H."/>
            <person name="Tunlid A."/>
            <person name="Henrissat B."/>
            <person name="Grigoriev I.V."/>
            <person name="Hibbett D.S."/>
            <person name="Martin F."/>
            <person name="Nordberg H.P."/>
            <person name="Cantor M.N."/>
            <person name="Hua S.X."/>
        </authorList>
    </citation>
    <scope>NUCLEOTIDE SEQUENCE [LARGE SCALE GENOMIC DNA]</scope>
    <source>
        <strain evidence="5 6">F 1598</strain>
    </source>
</reference>
<evidence type="ECO:0000256" key="2">
    <source>
        <dbReference type="ARBA" id="ARBA00022917"/>
    </source>
</evidence>
<dbReference type="Gene3D" id="3.30.1360.40">
    <property type="match status" value="1"/>
</dbReference>
<keyword evidence="6" id="KW-1185">Reference proteome</keyword>
<dbReference type="STRING" id="765440.A0A0C3C7X9"/>
<sequence>MGVVAFRSTPARIYTRLHLSCSPSASTHLQFRFYASKTKAGKSTASLVPGSKQKITDDAAIQDYEKAEKNMQAAVDWYRKEVAELETRASGRVTPAVLSHVRVELPDSKELFRLEDVATVGVREGSTLLVTVFEERTIKFVESALYNVKFPNIAPQRLDNRTIKIPIPKPTVETRNNLAAAAHNLAENSRVQIRKIQSVSRKKGKYAKHSVELEEFQKLTERNIAEIDKILVKTRKAMGAR</sequence>
<dbReference type="GO" id="GO:0005739">
    <property type="term" value="C:mitochondrion"/>
    <property type="evidence" value="ECO:0007669"/>
    <property type="project" value="TreeGrafter"/>
</dbReference>
<dbReference type="Proteomes" id="UP000054166">
    <property type="component" value="Unassembled WGS sequence"/>
</dbReference>
<proteinExistence type="inferred from homology"/>
<dbReference type="Gene3D" id="1.10.132.20">
    <property type="entry name" value="Ribosome-recycling factor"/>
    <property type="match status" value="1"/>
</dbReference>
<comment type="function">
    <text evidence="3">Necessary for protein synthesis in mitochondria. Functions as a ribosome recycling factor in mitochondria.</text>
</comment>
<organism evidence="5 6">
    <name type="scientific">Piloderma croceum (strain F 1598)</name>
    <dbReference type="NCBI Taxonomy" id="765440"/>
    <lineage>
        <taxon>Eukaryota</taxon>
        <taxon>Fungi</taxon>
        <taxon>Dikarya</taxon>
        <taxon>Basidiomycota</taxon>
        <taxon>Agaricomycotina</taxon>
        <taxon>Agaricomycetes</taxon>
        <taxon>Agaricomycetidae</taxon>
        <taxon>Atheliales</taxon>
        <taxon>Atheliaceae</taxon>
        <taxon>Piloderma</taxon>
    </lineage>
</organism>
<feature type="domain" description="Ribosome recycling factor" evidence="4">
    <location>
        <begin position="84"/>
        <end position="237"/>
    </location>
</feature>
<evidence type="ECO:0000259" key="4">
    <source>
        <dbReference type="Pfam" id="PF01765"/>
    </source>
</evidence>
<reference evidence="6" key="2">
    <citation type="submission" date="2015-01" db="EMBL/GenBank/DDBJ databases">
        <title>Evolutionary Origins and Diversification of the Mycorrhizal Mutualists.</title>
        <authorList>
            <consortium name="DOE Joint Genome Institute"/>
            <consortium name="Mycorrhizal Genomics Consortium"/>
            <person name="Kohler A."/>
            <person name="Kuo A."/>
            <person name="Nagy L.G."/>
            <person name="Floudas D."/>
            <person name="Copeland A."/>
            <person name="Barry K.W."/>
            <person name="Cichocki N."/>
            <person name="Veneault-Fourrey C."/>
            <person name="LaButti K."/>
            <person name="Lindquist E.A."/>
            <person name="Lipzen A."/>
            <person name="Lundell T."/>
            <person name="Morin E."/>
            <person name="Murat C."/>
            <person name="Riley R."/>
            <person name="Ohm R."/>
            <person name="Sun H."/>
            <person name="Tunlid A."/>
            <person name="Henrissat B."/>
            <person name="Grigoriev I.V."/>
            <person name="Hibbett D.S."/>
            <person name="Martin F."/>
        </authorList>
    </citation>
    <scope>NUCLEOTIDE SEQUENCE [LARGE SCALE GENOMIC DNA]</scope>
    <source>
        <strain evidence="6">F 1598</strain>
    </source>
</reference>
<evidence type="ECO:0000313" key="5">
    <source>
        <dbReference type="EMBL" id="KIM85797.1"/>
    </source>
</evidence>
<dbReference type="InterPro" id="IPR023584">
    <property type="entry name" value="Ribosome_recyc_fac_dom"/>
</dbReference>
<dbReference type="PANTHER" id="PTHR20982:SF3">
    <property type="entry name" value="MITOCHONDRIAL RIBOSOME RECYCLING FACTOR PSEUDO 1"/>
    <property type="match status" value="1"/>
</dbReference>
<dbReference type="InterPro" id="IPR036191">
    <property type="entry name" value="RRF_sf"/>
</dbReference>
<dbReference type="GO" id="GO:0006412">
    <property type="term" value="P:translation"/>
    <property type="evidence" value="ECO:0007669"/>
    <property type="project" value="UniProtKB-KW"/>
</dbReference>
<dbReference type="AlphaFoldDB" id="A0A0C3C7X9"/>
<dbReference type="EMBL" id="KN832984">
    <property type="protein sequence ID" value="KIM85797.1"/>
    <property type="molecule type" value="Genomic_DNA"/>
</dbReference>
<dbReference type="GO" id="GO:0043023">
    <property type="term" value="F:ribosomal large subunit binding"/>
    <property type="evidence" value="ECO:0007669"/>
    <property type="project" value="TreeGrafter"/>
</dbReference>
<dbReference type="Pfam" id="PF01765">
    <property type="entry name" value="RRF"/>
    <property type="match status" value="1"/>
</dbReference>
<dbReference type="InterPro" id="IPR002661">
    <property type="entry name" value="Ribosome_recyc_fac"/>
</dbReference>
<gene>
    <name evidence="5" type="ORF">PILCRDRAFT_65741</name>
</gene>
<evidence type="ECO:0000256" key="3">
    <source>
        <dbReference type="ARBA" id="ARBA00024909"/>
    </source>
</evidence>
<dbReference type="PANTHER" id="PTHR20982">
    <property type="entry name" value="RIBOSOME RECYCLING FACTOR"/>
    <property type="match status" value="1"/>
</dbReference>
<name>A0A0C3C7X9_PILCF</name>
<comment type="similarity">
    <text evidence="1">Belongs to the RRF family.</text>
</comment>
<dbReference type="InParanoid" id="A0A0C3C7X9"/>
<evidence type="ECO:0000313" key="6">
    <source>
        <dbReference type="Proteomes" id="UP000054166"/>
    </source>
</evidence>
<accession>A0A0C3C7X9</accession>
<protein>
    <recommendedName>
        <fullName evidence="4">Ribosome recycling factor domain-containing protein</fullName>
    </recommendedName>
</protein>
<dbReference type="SUPFAM" id="SSF55194">
    <property type="entry name" value="Ribosome recycling factor, RRF"/>
    <property type="match status" value="1"/>
</dbReference>
<dbReference type="OrthoDB" id="407355at2759"/>
<keyword evidence="2" id="KW-0648">Protein biosynthesis</keyword>
<dbReference type="HOGENOM" id="CLU_092155_0_0_1"/>
<evidence type="ECO:0000256" key="1">
    <source>
        <dbReference type="ARBA" id="ARBA00005912"/>
    </source>
</evidence>